<dbReference type="EMBL" id="JBHUFD010000002">
    <property type="protein sequence ID" value="MFD1872094.1"/>
    <property type="molecule type" value="Genomic_DNA"/>
</dbReference>
<protein>
    <recommendedName>
        <fullName evidence="3">DUF885 domain-containing protein</fullName>
    </recommendedName>
</protein>
<keyword evidence="2" id="KW-1185">Reference proteome</keyword>
<evidence type="ECO:0000313" key="1">
    <source>
        <dbReference type="EMBL" id="MFD1872094.1"/>
    </source>
</evidence>
<sequence length="202" mass="22371">MKAVLFASLFALTALPMCKPDTAKTATDTAAAVSPASPAEVRAQFDILRDSADANWQRMMGSDDQKLAEVRGLVQDLKKQPRLNTAQLRALGEQAGRLKPQRYDRQSMASSESIDQYDAAQDSVLKPLVRLAAPEGNAPTARIRDYVEHIMLADANVVSYRAHYDAAAKAYNNYLRLHQAELAQMGDQYARLRPLPLFELSH</sequence>
<evidence type="ECO:0000313" key="2">
    <source>
        <dbReference type="Proteomes" id="UP001597197"/>
    </source>
</evidence>
<organism evidence="1 2">
    <name type="scientific">Hymenobacter bucti</name>
    <dbReference type="NCBI Taxonomy" id="1844114"/>
    <lineage>
        <taxon>Bacteria</taxon>
        <taxon>Pseudomonadati</taxon>
        <taxon>Bacteroidota</taxon>
        <taxon>Cytophagia</taxon>
        <taxon>Cytophagales</taxon>
        <taxon>Hymenobacteraceae</taxon>
        <taxon>Hymenobacter</taxon>
    </lineage>
</organism>
<comment type="caution">
    <text evidence="1">The sequence shown here is derived from an EMBL/GenBank/DDBJ whole genome shotgun (WGS) entry which is preliminary data.</text>
</comment>
<dbReference type="Proteomes" id="UP001597197">
    <property type="component" value="Unassembled WGS sequence"/>
</dbReference>
<evidence type="ECO:0008006" key="3">
    <source>
        <dbReference type="Google" id="ProtNLM"/>
    </source>
</evidence>
<dbReference type="RefSeq" id="WP_382312467.1">
    <property type="nucleotide sequence ID" value="NZ_JBHUFD010000002.1"/>
</dbReference>
<accession>A0ABW4QRW9</accession>
<reference evidence="2" key="1">
    <citation type="journal article" date="2019" name="Int. J. Syst. Evol. Microbiol.">
        <title>The Global Catalogue of Microorganisms (GCM) 10K type strain sequencing project: providing services to taxonomists for standard genome sequencing and annotation.</title>
        <authorList>
            <consortium name="The Broad Institute Genomics Platform"/>
            <consortium name="The Broad Institute Genome Sequencing Center for Infectious Disease"/>
            <person name="Wu L."/>
            <person name="Ma J."/>
        </authorList>
    </citation>
    <scope>NUCLEOTIDE SEQUENCE [LARGE SCALE GENOMIC DNA]</scope>
    <source>
        <strain evidence="2">CGMCC 1.15795</strain>
    </source>
</reference>
<proteinExistence type="predicted"/>
<name>A0ABW4QRW9_9BACT</name>
<gene>
    <name evidence="1" type="ORF">ACFSDX_06635</name>
</gene>